<feature type="region of interest" description="Disordered" evidence="5">
    <location>
        <begin position="47"/>
        <end position="72"/>
    </location>
</feature>
<evidence type="ECO:0000256" key="2">
    <source>
        <dbReference type="ARBA" id="ARBA00022771"/>
    </source>
</evidence>
<reference evidence="7" key="2">
    <citation type="submission" date="2023-05" db="EMBL/GenBank/DDBJ databases">
        <authorList>
            <consortium name="Lawrence Berkeley National Laboratory"/>
            <person name="Steindorff A."/>
            <person name="Hensen N."/>
            <person name="Bonometti L."/>
            <person name="Westerberg I."/>
            <person name="Brannstrom I.O."/>
            <person name="Guillou S."/>
            <person name="Cros-Aarteil S."/>
            <person name="Calhoun S."/>
            <person name="Haridas S."/>
            <person name="Kuo A."/>
            <person name="Mondo S."/>
            <person name="Pangilinan J."/>
            <person name="Riley R."/>
            <person name="Labutti K."/>
            <person name="Andreopoulos B."/>
            <person name="Lipzen A."/>
            <person name="Chen C."/>
            <person name="Yanf M."/>
            <person name="Daum C."/>
            <person name="Ng V."/>
            <person name="Clum A."/>
            <person name="Ohm R."/>
            <person name="Martin F."/>
            <person name="Silar P."/>
            <person name="Natvig D."/>
            <person name="Lalanne C."/>
            <person name="Gautier V."/>
            <person name="Ament-Velasquez S.L."/>
            <person name="Kruys A."/>
            <person name="Hutchinson M.I."/>
            <person name="Powell A.J."/>
            <person name="Barry K."/>
            <person name="Miller A.N."/>
            <person name="Grigoriev I.V."/>
            <person name="Debuchy R."/>
            <person name="Gladieux P."/>
            <person name="Thoren M.H."/>
            <person name="Johannesson H."/>
        </authorList>
    </citation>
    <scope>NUCLEOTIDE SEQUENCE</scope>
    <source>
        <strain evidence="7">CBS 359.72</strain>
    </source>
</reference>
<organism evidence="7 8">
    <name type="scientific">Corynascus novoguineensis</name>
    <dbReference type="NCBI Taxonomy" id="1126955"/>
    <lineage>
        <taxon>Eukaryota</taxon>
        <taxon>Fungi</taxon>
        <taxon>Dikarya</taxon>
        <taxon>Ascomycota</taxon>
        <taxon>Pezizomycotina</taxon>
        <taxon>Sordariomycetes</taxon>
        <taxon>Sordariomycetidae</taxon>
        <taxon>Sordariales</taxon>
        <taxon>Chaetomiaceae</taxon>
        <taxon>Corynascus</taxon>
    </lineage>
</organism>
<evidence type="ECO:0000256" key="5">
    <source>
        <dbReference type="SAM" id="MobiDB-lite"/>
    </source>
</evidence>
<dbReference type="Proteomes" id="UP001303647">
    <property type="component" value="Unassembled WGS sequence"/>
</dbReference>
<gene>
    <name evidence="7" type="ORF">C7999DRAFT_32249</name>
</gene>
<dbReference type="Pfam" id="PF01753">
    <property type="entry name" value="zf-MYND"/>
    <property type="match status" value="1"/>
</dbReference>
<evidence type="ECO:0000256" key="4">
    <source>
        <dbReference type="PROSITE-ProRule" id="PRU00134"/>
    </source>
</evidence>
<dbReference type="InterPro" id="IPR002893">
    <property type="entry name" value="Znf_MYND"/>
</dbReference>
<proteinExistence type="predicted"/>
<evidence type="ECO:0000259" key="6">
    <source>
        <dbReference type="PROSITE" id="PS50865"/>
    </source>
</evidence>
<dbReference type="GO" id="GO:0005634">
    <property type="term" value="C:nucleus"/>
    <property type="evidence" value="ECO:0007669"/>
    <property type="project" value="TreeGrafter"/>
</dbReference>
<keyword evidence="8" id="KW-1185">Reference proteome</keyword>
<dbReference type="EMBL" id="MU857655">
    <property type="protein sequence ID" value="KAK4247375.1"/>
    <property type="molecule type" value="Genomic_DNA"/>
</dbReference>
<keyword evidence="3" id="KW-0862">Zinc</keyword>
<keyword evidence="1" id="KW-0479">Metal-binding</keyword>
<feature type="domain" description="MYND-type" evidence="6">
    <location>
        <begin position="5"/>
        <end position="45"/>
    </location>
</feature>
<dbReference type="AlphaFoldDB" id="A0AAN7CT09"/>
<dbReference type="SUPFAM" id="SSF144232">
    <property type="entry name" value="HIT/MYND zinc finger-like"/>
    <property type="match status" value="1"/>
</dbReference>
<evidence type="ECO:0000313" key="8">
    <source>
        <dbReference type="Proteomes" id="UP001303647"/>
    </source>
</evidence>
<evidence type="ECO:0000313" key="7">
    <source>
        <dbReference type="EMBL" id="KAK4247375.1"/>
    </source>
</evidence>
<keyword evidence="2 4" id="KW-0863">Zinc-finger</keyword>
<dbReference type="PANTHER" id="PTHR10237">
    <property type="entry name" value="DEFORMED EPIDERMAL AUTOREGULATORY FACTOR 1 HOMOLOG SUPPRESSIN"/>
    <property type="match status" value="1"/>
</dbReference>
<dbReference type="GO" id="GO:0008270">
    <property type="term" value="F:zinc ion binding"/>
    <property type="evidence" value="ECO:0007669"/>
    <property type="project" value="UniProtKB-KW"/>
</dbReference>
<evidence type="ECO:0000256" key="1">
    <source>
        <dbReference type="ARBA" id="ARBA00022723"/>
    </source>
</evidence>
<evidence type="ECO:0000256" key="3">
    <source>
        <dbReference type="ARBA" id="ARBA00022833"/>
    </source>
</evidence>
<sequence length="255" mass="27857">MAQCCVACRKTPPEVSLKRCAKCSVTPYCSRDCQKADWKAHKKVCGKGGSTATGSPNDSNAPMADTMLSPPKGLDQPITLPFTRLDNGTWLHDRPEKDVYRLLIDAYRLRAEDNYNLEGKADDLYGGAPDGLKGLKRFLRLAGSRAGPLPSWWNAEKQRECEDFGMDSSQFQNLRSAVGKSDIIEHYGDPRFPMQLRMFAEAVYGRGPGGQDGTAMRKMMASMEQGTAGPGSQVASTIDTLTGNTATMYSAGRNQ</sequence>
<dbReference type="PROSITE" id="PS50865">
    <property type="entry name" value="ZF_MYND_2"/>
    <property type="match status" value="1"/>
</dbReference>
<accession>A0AAN7CT09</accession>
<protein>
    <recommendedName>
        <fullName evidence="6">MYND-type domain-containing protein</fullName>
    </recommendedName>
</protein>
<name>A0AAN7CT09_9PEZI</name>
<reference evidence="7" key="1">
    <citation type="journal article" date="2023" name="Mol. Phylogenet. Evol.">
        <title>Genome-scale phylogeny and comparative genomics of the fungal order Sordariales.</title>
        <authorList>
            <person name="Hensen N."/>
            <person name="Bonometti L."/>
            <person name="Westerberg I."/>
            <person name="Brannstrom I.O."/>
            <person name="Guillou S."/>
            <person name="Cros-Aarteil S."/>
            <person name="Calhoun S."/>
            <person name="Haridas S."/>
            <person name="Kuo A."/>
            <person name="Mondo S."/>
            <person name="Pangilinan J."/>
            <person name="Riley R."/>
            <person name="LaButti K."/>
            <person name="Andreopoulos B."/>
            <person name="Lipzen A."/>
            <person name="Chen C."/>
            <person name="Yan M."/>
            <person name="Daum C."/>
            <person name="Ng V."/>
            <person name="Clum A."/>
            <person name="Steindorff A."/>
            <person name="Ohm R.A."/>
            <person name="Martin F."/>
            <person name="Silar P."/>
            <person name="Natvig D.O."/>
            <person name="Lalanne C."/>
            <person name="Gautier V."/>
            <person name="Ament-Velasquez S.L."/>
            <person name="Kruys A."/>
            <person name="Hutchinson M.I."/>
            <person name="Powell A.J."/>
            <person name="Barry K."/>
            <person name="Miller A.N."/>
            <person name="Grigoriev I.V."/>
            <person name="Debuchy R."/>
            <person name="Gladieux P."/>
            <person name="Hiltunen Thoren M."/>
            <person name="Johannesson H."/>
        </authorList>
    </citation>
    <scope>NUCLEOTIDE SEQUENCE</scope>
    <source>
        <strain evidence="7">CBS 359.72</strain>
    </source>
</reference>
<dbReference type="GO" id="GO:0000981">
    <property type="term" value="F:DNA-binding transcription factor activity, RNA polymerase II-specific"/>
    <property type="evidence" value="ECO:0007669"/>
    <property type="project" value="TreeGrafter"/>
</dbReference>
<dbReference type="InterPro" id="IPR024119">
    <property type="entry name" value="TF_DEAF-1"/>
</dbReference>
<dbReference type="PANTHER" id="PTHR10237:SF14">
    <property type="entry name" value="MYND-TYPE DOMAIN-CONTAINING PROTEIN"/>
    <property type="match status" value="1"/>
</dbReference>
<dbReference type="Gene3D" id="6.10.140.2220">
    <property type="match status" value="1"/>
</dbReference>
<comment type="caution">
    <text evidence="7">The sequence shown here is derived from an EMBL/GenBank/DDBJ whole genome shotgun (WGS) entry which is preliminary data.</text>
</comment>